<protein>
    <submittedName>
        <fullName evidence="1">Uncharacterized protein</fullName>
    </submittedName>
</protein>
<reference evidence="2" key="2">
    <citation type="journal article" date="2013" name="PLoS Genet.">
        <title>Comparative genome structure, secondary metabolite, and effector coding capacity across Cochliobolus pathogens.</title>
        <authorList>
            <person name="Condon B.J."/>
            <person name="Leng Y."/>
            <person name="Wu D."/>
            <person name="Bushley K.E."/>
            <person name="Ohm R.A."/>
            <person name="Otillar R."/>
            <person name="Martin J."/>
            <person name="Schackwitz W."/>
            <person name="Grimwood J."/>
            <person name="MohdZainudin N."/>
            <person name="Xue C."/>
            <person name="Wang R."/>
            <person name="Manning V.A."/>
            <person name="Dhillon B."/>
            <person name="Tu Z.J."/>
            <person name="Steffenson B.J."/>
            <person name="Salamov A."/>
            <person name="Sun H."/>
            <person name="Lowry S."/>
            <person name="LaButti K."/>
            <person name="Han J."/>
            <person name="Copeland A."/>
            <person name="Lindquist E."/>
            <person name="Barry K."/>
            <person name="Schmutz J."/>
            <person name="Baker S.E."/>
            <person name="Ciuffetti L.M."/>
            <person name="Grigoriev I.V."/>
            <person name="Zhong S."/>
            <person name="Turgeon B.G."/>
        </authorList>
    </citation>
    <scope>NUCLEOTIDE SEQUENCE [LARGE SCALE GENOMIC DNA]</scope>
    <source>
        <strain evidence="2">C5 / ATCC 48332 / race O</strain>
    </source>
</reference>
<dbReference type="HOGENOM" id="CLU_1815619_0_0_1"/>
<evidence type="ECO:0000313" key="1">
    <source>
        <dbReference type="EMBL" id="EMD95328.1"/>
    </source>
</evidence>
<gene>
    <name evidence="1" type="ORF">COCHEDRAFT_1027791</name>
</gene>
<sequence length="142" mass="15231">MGKGEVGGCGRLAALGLALGCKKQRHDPLILYDAETRLSLGAISKSIWGPAFAVIQPCRHARTRTDIPRLPSRRRPAVGDASTLRLRTPPRSFAQMAAEGASTNVCDRRRLVACTGAGLPVRRGSASHWPETPFGASFPCLR</sequence>
<name>M2V5S2_COCH5</name>
<organism evidence="1 2">
    <name type="scientific">Cochliobolus heterostrophus (strain C5 / ATCC 48332 / race O)</name>
    <name type="common">Southern corn leaf blight fungus</name>
    <name type="synonym">Bipolaris maydis</name>
    <dbReference type="NCBI Taxonomy" id="701091"/>
    <lineage>
        <taxon>Eukaryota</taxon>
        <taxon>Fungi</taxon>
        <taxon>Dikarya</taxon>
        <taxon>Ascomycota</taxon>
        <taxon>Pezizomycotina</taxon>
        <taxon>Dothideomycetes</taxon>
        <taxon>Pleosporomycetidae</taxon>
        <taxon>Pleosporales</taxon>
        <taxon>Pleosporineae</taxon>
        <taxon>Pleosporaceae</taxon>
        <taxon>Bipolaris</taxon>
    </lineage>
</organism>
<reference evidence="1 2" key="1">
    <citation type="journal article" date="2012" name="PLoS Pathog.">
        <title>Diverse lifestyles and strategies of plant pathogenesis encoded in the genomes of eighteen Dothideomycetes fungi.</title>
        <authorList>
            <person name="Ohm R.A."/>
            <person name="Feau N."/>
            <person name="Henrissat B."/>
            <person name="Schoch C.L."/>
            <person name="Horwitz B.A."/>
            <person name="Barry K.W."/>
            <person name="Condon B.J."/>
            <person name="Copeland A.C."/>
            <person name="Dhillon B."/>
            <person name="Glaser F."/>
            <person name="Hesse C.N."/>
            <person name="Kosti I."/>
            <person name="LaButti K."/>
            <person name="Lindquist E.A."/>
            <person name="Lucas S."/>
            <person name="Salamov A.A."/>
            <person name="Bradshaw R.E."/>
            <person name="Ciuffetti L."/>
            <person name="Hamelin R.C."/>
            <person name="Kema G.H.J."/>
            <person name="Lawrence C."/>
            <person name="Scott J.A."/>
            <person name="Spatafora J.W."/>
            <person name="Turgeon B.G."/>
            <person name="de Wit P.J.G.M."/>
            <person name="Zhong S."/>
            <person name="Goodwin S.B."/>
            <person name="Grigoriev I.V."/>
        </authorList>
    </citation>
    <scope>NUCLEOTIDE SEQUENCE [LARGE SCALE GENOMIC DNA]</scope>
    <source>
        <strain evidence="2">C5 / ATCC 48332 / race O</strain>
    </source>
</reference>
<keyword evidence="2" id="KW-1185">Reference proteome</keyword>
<dbReference type="Proteomes" id="UP000016936">
    <property type="component" value="Unassembled WGS sequence"/>
</dbReference>
<dbReference type="AlphaFoldDB" id="M2V5S2"/>
<evidence type="ECO:0000313" key="2">
    <source>
        <dbReference type="Proteomes" id="UP000016936"/>
    </source>
</evidence>
<dbReference type="EMBL" id="KB445571">
    <property type="protein sequence ID" value="EMD95328.1"/>
    <property type="molecule type" value="Genomic_DNA"/>
</dbReference>
<accession>M2V5S2</accession>
<proteinExistence type="predicted"/>